<comment type="caution">
    <text evidence="1">The sequence shown here is derived from an EMBL/GenBank/DDBJ whole genome shotgun (WGS) entry which is preliminary data.</text>
</comment>
<gene>
    <name evidence="1" type="ORF">F5876DRAFT_69920</name>
</gene>
<dbReference type="Proteomes" id="UP001163835">
    <property type="component" value="Unassembled WGS sequence"/>
</dbReference>
<proteinExistence type="predicted"/>
<name>A0ACC1TKM2_9AGAR</name>
<dbReference type="EMBL" id="MU795629">
    <property type="protein sequence ID" value="KAJ3805295.1"/>
    <property type="molecule type" value="Genomic_DNA"/>
</dbReference>
<organism evidence="1 2">
    <name type="scientific">Lentinula aff. lateritia</name>
    <dbReference type="NCBI Taxonomy" id="2804960"/>
    <lineage>
        <taxon>Eukaryota</taxon>
        <taxon>Fungi</taxon>
        <taxon>Dikarya</taxon>
        <taxon>Basidiomycota</taxon>
        <taxon>Agaricomycotina</taxon>
        <taxon>Agaricomycetes</taxon>
        <taxon>Agaricomycetidae</taxon>
        <taxon>Agaricales</taxon>
        <taxon>Marasmiineae</taxon>
        <taxon>Omphalotaceae</taxon>
        <taxon>Lentinula</taxon>
    </lineage>
</organism>
<protein>
    <submittedName>
        <fullName evidence="1">Uncharacterized protein</fullName>
    </submittedName>
</protein>
<evidence type="ECO:0000313" key="1">
    <source>
        <dbReference type="EMBL" id="KAJ3805295.1"/>
    </source>
</evidence>
<sequence length="292" mass="32861">MNSDTDAPRREEVNIHVEHIQGHDLITFRNPEISKLIRKDIRDSAKDRKDILGNLSILRQEGPISGSVPGVKHLRSDTAHENAKRLTGMTTKRLAERLHVQKAHLHCAWSSMPVLLTVYMLDLTTNPSAAETSLMIVPVTMSPADLMALFKNPTNPNHELGLDVGCLVVMNKNRVPDRIRKMEESVFEGKPGMGLPMVTFVCVAYEGDEQLAITIDENTSVLMQIVPILPEYLTRARAALLGYKKSKITKDNVDELRSGFNNDVRNDKTNKMKLRGEMMFQQSVFSQDNMVE</sequence>
<reference evidence="1" key="1">
    <citation type="submission" date="2022-09" db="EMBL/GenBank/DDBJ databases">
        <title>A Global Phylogenomic Analysis of the Shiitake Genus Lentinula.</title>
        <authorList>
            <consortium name="DOE Joint Genome Institute"/>
            <person name="Sierra-Patev S."/>
            <person name="Min B."/>
            <person name="Naranjo-Ortiz M."/>
            <person name="Looney B."/>
            <person name="Konkel Z."/>
            <person name="Slot J.C."/>
            <person name="Sakamoto Y."/>
            <person name="Steenwyk J.L."/>
            <person name="Rokas A."/>
            <person name="Carro J."/>
            <person name="Camarero S."/>
            <person name="Ferreira P."/>
            <person name="Molpeceres G."/>
            <person name="Ruiz-Duenas F.J."/>
            <person name="Serrano A."/>
            <person name="Henrissat B."/>
            <person name="Drula E."/>
            <person name="Hughes K.W."/>
            <person name="Mata J.L."/>
            <person name="Ishikawa N.K."/>
            <person name="Vargas-Isla R."/>
            <person name="Ushijima S."/>
            <person name="Smith C.A."/>
            <person name="Ahrendt S."/>
            <person name="Andreopoulos W."/>
            <person name="He G."/>
            <person name="Labutti K."/>
            <person name="Lipzen A."/>
            <person name="Ng V."/>
            <person name="Riley R."/>
            <person name="Sandor L."/>
            <person name="Barry K."/>
            <person name="Martinez A.T."/>
            <person name="Xiao Y."/>
            <person name="Gibbons J.G."/>
            <person name="Terashima K."/>
            <person name="Grigoriev I.V."/>
            <person name="Hibbett D.S."/>
        </authorList>
    </citation>
    <scope>NUCLEOTIDE SEQUENCE</scope>
    <source>
        <strain evidence="1">TMI1499</strain>
    </source>
</reference>
<keyword evidence="2" id="KW-1185">Reference proteome</keyword>
<evidence type="ECO:0000313" key="2">
    <source>
        <dbReference type="Proteomes" id="UP001163835"/>
    </source>
</evidence>
<accession>A0ACC1TKM2</accession>